<dbReference type="Proteomes" id="UP000177090">
    <property type="component" value="Unassembled WGS sequence"/>
</dbReference>
<comment type="caution">
    <text evidence="2">The sequence shown here is derived from an EMBL/GenBank/DDBJ whole genome shotgun (WGS) entry which is preliminary data.</text>
</comment>
<feature type="transmembrane region" description="Helical" evidence="1">
    <location>
        <begin position="221"/>
        <end position="251"/>
    </location>
</feature>
<accession>A0A1G2QK57</accession>
<dbReference type="EMBL" id="MHTL01000008">
    <property type="protein sequence ID" value="OHA60827.1"/>
    <property type="molecule type" value="Genomic_DNA"/>
</dbReference>
<feature type="transmembrane region" description="Helical" evidence="1">
    <location>
        <begin position="263"/>
        <end position="288"/>
    </location>
</feature>
<reference evidence="2 3" key="1">
    <citation type="journal article" date="2016" name="Nat. Commun.">
        <title>Thousands of microbial genomes shed light on interconnected biogeochemical processes in an aquifer system.</title>
        <authorList>
            <person name="Anantharaman K."/>
            <person name="Brown C.T."/>
            <person name="Hug L.A."/>
            <person name="Sharon I."/>
            <person name="Castelle C.J."/>
            <person name="Probst A.J."/>
            <person name="Thomas B.C."/>
            <person name="Singh A."/>
            <person name="Wilkins M.J."/>
            <person name="Karaoz U."/>
            <person name="Brodie E.L."/>
            <person name="Williams K.H."/>
            <person name="Hubbard S.S."/>
            <person name="Banfield J.F."/>
        </authorList>
    </citation>
    <scope>NUCLEOTIDE SEQUENCE [LARGE SCALE GENOMIC DNA]</scope>
</reference>
<gene>
    <name evidence="2" type="ORF">A2569_02655</name>
</gene>
<keyword evidence="1" id="KW-0812">Transmembrane</keyword>
<protein>
    <recommendedName>
        <fullName evidence="4">Polymer-forming cytoskeletal protein</fullName>
    </recommendedName>
</protein>
<dbReference type="AlphaFoldDB" id="A0A1G2QK57"/>
<proteinExistence type="predicted"/>
<name>A0A1G2QK57_9BACT</name>
<organism evidence="2 3">
    <name type="scientific">Candidatus Vogelbacteria bacterium RIFOXYD1_FULL_51_18</name>
    <dbReference type="NCBI Taxonomy" id="1802440"/>
    <lineage>
        <taxon>Bacteria</taxon>
        <taxon>Candidatus Vogeliibacteriota</taxon>
    </lineage>
</organism>
<evidence type="ECO:0000313" key="2">
    <source>
        <dbReference type="EMBL" id="OHA60827.1"/>
    </source>
</evidence>
<evidence type="ECO:0008006" key="4">
    <source>
        <dbReference type="Google" id="ProtNLM"/>
    </source>
</evidence>
<keyword evidence="1" id="KW-0472">Membrane</keyword>
<sequence length="380" mass="39835">MKRTIAAIGIVLLLPSFTYAALIKGGEEYTLREDDSVFGDLYVGAGTALVSGTVSGDLSIGGGSVLYLGNTSGDVLVGGGNLTLTGSVGDDLRAAGGTVTVSGPIRGDLVIAGGSVRIESSARIGGDVLIAGGRVLVDGPVAGNLRVYGGQVDIENSIGGSADISADKVNIGSRASIKGDLSYRAPQRAVIAEGATVGGHTIYKESRDFVGIGKNSLREALLAFLGLWLILKFMMTLLAALVITLLFGNLARELSARAVKEPWWSLLMGFALVVCVPIAAVFTFMTIVGAPLGVLALILYAFFLLLSVPMAGIVLGAWMLKLLKKTGAVEINWQRTVLGVLLYTALGFIPVIGWVLKLALILSSLGAFSHYWYRFVWLNR</sequence>
<feature type="transmembrane region" description="Helical" evidence="1">
    <location>
        <begin position="340"/>
        <end position="373"/>
    </location>
</feature>
<keyword evidence="1" id="KW-1133">Transmembrane helix</keyword>
<dbReference type="STRING" id="1802440.A2569_02655"/>
<evidence type="ECO:0000313" key="3">
    <source>
        <dbReference type="Proteomes" id="UP000177090"/>
    </source>
</evidence>
<evidence type="ECO:0000256" key="1">
    <source>
        <dbReference type="SAM" id="Phobius"/>
    </source>
</evidence>
<feature type="transmembrane region" description="Helical" evidence="1">
    <location>
        <begin position="294"/>
        <end position="320"/>
    </location>
</feature>